<feature type="signal peptide" evidence="2">
    <location>
        <begin position="1"/>
        <end position="21"/>
    </location>
</feature>
<dbReference type="PANTHER" id="PTHR42928">
    <property type="entry name" value="TRICARBOXYLATE-BINDING PROTEIN"/>
    <property type="match status" value="1"/>
</dbReference>
<sequence>MKIFSVLACLAFGLVAGPATAAETFPARPIKIIVAFAAGAINDTVARLVAEQLQKTFTHGVIIENRPGAGGMTGTDFVAKAPPDGYTLLLGNDDALCVLPAVKPSSLPYDAAKDFTPLFGFAISPFAIAVREGLAAKDFAGFLQQAKANPQDIKYASTGAGGVVHVATALLEDLAGIRLSHVPYRGMAPAVGDVVGGHVDMVLVSPATIAPYVQSGKVRMLVIASETRHPDLPQVPTSAELGFPDFLVRATFGILAPRGLAPEVAQRLEAELAKVGADPAFRKRLTELGITATALSSEAYGKRISDERTRWTALAKRVNLDLNK</sequence>
<keyword evidence="4" id="KW-1185">Reference proteome</keyword>
<dbReference type="InterPro" id="IPR005064">
    <property type="entry name" value="BUG"/>
</dbReference>
<evidence type="ECO:0000256" key="1">
    <source>
        <dbReference type="ARBA" id="ARBA00006987"/>
    </source>
</evidence>
<evidence type="ECO:0000313" key="3">
    <source>
        <dbReference type="EMBL" id="RDJ28077.1"/>
    </source>
</evidence>
<dbReference type="InterPro" id="IPR042100">
    <property type="entry name" value="Bug_dom1"/>
</dbReference>
<dbReference type="CDD" id="cd07012">
    <property type="entry name" value="PBP2_Bug_TTT"/>
    <property type="match status" value="1"/>
</dbReference>
<dbReference type="PANTHER" id="PTHR42928:SF5">
    <property type="entry name" value="BLR1237 PROTEIN"/>
    <property type="match status" value="1"/>
</dbReference>
<protein>
    <submittedName>
        <fullName evidence="3">Tripartite tricarboxylate transporter substrate binding protein</fullName>
    </submittedName>
</protein>
<name>A0A370L9U1_9HYPH</name>
<dbReference type="Pfam" id="PF03401">
    <property type="entry name" value="TctC"/>
    <property type="match status" value="1"/>
</dbReference>
<dbReference type="RefSeq" id="WP_114828202.1">
    <property type="nucleotide sequence ID" value="NZ_QQTO01000037.1"/>
</dbReference>
<organism evidence="3 4">
    <name type="scientific">Bosea caraganae</name>
    <dbReference type="NCBI Taxonomy" id="2763117"/>
    <lineage>
        <taxon>Bacteria</taxon>
        <taxon>Pseudomonadati</taxon>
        <taxon>Pseudomonadota</taxon>
        <taxon>Alphaproteobacteria</taxon>
        <taxon>Hyphomicrobiales</taxon>
        <taxon>Boseaceae</taxon>
        <taxon>Bosea</taxon>
    </lineage>
</organism>
<dbReference type="EMBL" id="QQTP01000002">
    <property type="protein sequence ID" value="RDJ28077.1"/>
    <property type="molecule type" value="Genomic_DNA"/>
</dbReference>
<comment type="similarity">
    <text evidence="1">Belongs to the UPF0065 (bug) family.</text>
</comment>
<comment type="caution">
    <text evidence="3">The sequence shown here is derived from an EMBL/GenBank/DDBJ whole genome shotgun (WGS) entry which is preliminary data.</text>
</comment>
<evidence type="ECO:0000256" key="2">
    <source>
        <dbReference type="SAM" id="SignalP"/>
    </source>
</evidence>
<dbReference type="Proteomes" id="UP000255207">
    <property type="component" value="Unassembled WGS sequence"/>
</dbReference>
<dbReference type="PIRSF" id="PIRSF017082">
    <property type="entry name" value="YflP"/>
    <property type="match status" value="1"/>
</dbReference>
<dbReference type="OrthoDB" id="8124733at2"/>
<feature type="chain" id="PRO_5030068524" evidence="2">
    <location>
        <begin position="22"/>
        <end position="324"/>
    </location>
</feature>
<keyword evidence="2" id="KW-0732">Signal</keyword>
<gene>
    <name evidence="3" type="ORF">DWE98_05620</name>
</gene>
<proteinExistence type="inferred from homology"/>
<accession>A0A370L9U1</accession>
<dbReference type="SUPFAM" id="SSF53850">
    <property type="entry name" value="Periplasmic binding protein-like II"/>
    <property type="match status" value="1"/>
</dbReference>
<reference evidence="4" key="1">
    <citation type="submission" date="2018-07" db="EMBL/GenBank/DDBJ databases">
        <authorList>
            <person name="Safronova V.I."/>
            <person name="Chirak E.R."/>
            <person name="Sazanova A.L."/>
        </authorList>
    </citation>
    <scope>NUCLEOTIDE SEQUENCE [LARGE SCALE GENOMIC DNA]</scope>
    <source>
        <strain evidence="4">RCAM04685</strain>
    </source>
</reference>
<dbReference type="Gene3D" id="3.40.190.150">
    <property type="entry name" value="Bordetella uptake gene, domain 1"/>
    <property type="match status" value="1"/>
</dbReference>
<dbReference type="AlphaFoldDB" id="A0A370L9U1"/>
<dbReference type="Gene3D" id="3.40.190.10">
    <property type="entry name" value="Periplasmic binding protein-like II"/>
    <property type="match status" value="1"/>
</dbReference>
<evidence type="ECO:0000313" key="4">
    <source>
        <dbReference type="Proteomes" id="UP000255207"/>
    </source>
</evidence>